<dbReference type="GO" id="GO:0051992">
    <property type="term" value="F:UDP-N-acetylmuramoyl-L-alanyl-D-glutamyl-meso-2,6-diaminopimelyl-D-alanyl-D-alanine:undecaprenyl-phosphate transferase activity"/>
    <property type="evidence" value="ECO:0007669"/>
    <property type="project" value="RHEA"/>
</dbReference>
<evidence type="ECO:0000313" key="16">
    <source>
        <dbReference type="Proteomes" id="UP000220102"/>
    </source>
</evidence>
<dbReference type="RefSeq" id="WP_098075850.1">
    <property type="nucleotide sequence ID" value="NZ_PDEQ01000005.1"/>
</dbReference>
<feature type="binding site" evidence="14">
    <location>
        <position position="211"/>
    </location>
    <ligand>
        <name>Mg(2+)</name>
        <dbReference type="ChEBI" id="CHEBI:18420"/>
    </ligand>
</feature>
<dbReference type="EC" id="2.7.8.13" evidence="12 13"/>
<feature type="transmembrane region" description="Helical" evidence="12">
    <location>
        <begin position="282"/>
        <end position="303"/>
    </location>
</feature>
<dbReference type="PROSITE" id="PS01347">
    <property type="entry name" value="MRAY_1"/>
    <property type="match status" value="1"/>
</dbReference>
<dbReference type="InterPro" id="IPR000715">
    <property type="entry name" value="Glycosyl_transferase_4"/>
</dbReference>
<feature type="transmembrane region" description="Helical" evidence="12">
    <location>
        <begin position="102"/>
        <end position="119"/>
    </location>
</feature>
<keyword evidence="16" id="KW-1185">Reference proteome</keyword>
<feature type="transmembrane region" description="Helical" evidence="12">
    <location>
        <begin position="363"/>
        <end position="384"/>
    </location>
</feature>
<name>A0A2A8CXZ9_9BACT</name>
<feature type="transmembrane region" description="Helical" evidence="12">
    <location>
        <begin position="79"/>
        <end position="96"/>
    </location>
</feature>
<evidence type="ECO:0000256" key="11">
    <source>
        <dbReference type="ARBA" id="ARBA00023316"/>
    </source>
</evidence>
<organism evidence="15 16">
    <name type="scientific">Longibacter salinarum</name>
    <dbReference type="NCBI Taxonomy" id="1850348"/>
    <lineage>
        <taxon>Bacteria</taxon>
        <taxon>Pseudomonadati</taxon>
        <taxon>Rhodothermota</taxon>
        <taxon>Rhodothermia</taxon>
        <taxon>Rhodothermales</taxon>
        <taxon>Salisaetaceae</taxon>
        <taxon>Longibacter</taxon>
    </lineage>
</organism>
<protein>
    <recommendedName>
        <fullName evidence="12 13">Phospho-N-acetylmuramoyl-pentapeptide-transferase</fullName>
        <ecNumber evidence="12 13">2.7.8.13</ecNumber>
    </recommendedName>
    <alternativeName>
        <fullName evidence="12">UDP-MurNAc-pentapeptide phosphotransferase</fullName>
    </alternativeName>
</protein>
<comment type="caution">
    <text evidence="15">The sequence shown here is derived from an EMBL/GenBank/DDBJ whole genome shotgun (WGS) entry which is preliminary data.</text>
</comment>
<evidence type="ECO:0000256" key="14">
    <source>
        <dbReference type="PIRSR" id="PIRSR600715-1"/>
    </source>
</evidence>
<comment type="subcellular location">
    <subcellularLocation>
        <location evidence="12">Cell membrane</location>
        <topology evidence="12">Multi-pass membrane protein</topology>
    </subcellularLocation>
    <subcellularLocation>
        <location evidence="1">Membrane</location>
        <topology evidence="1">Multi-pass membrane protein</topology>
    </subcellularLocation>
</comment>
<dbReference type="PANTHER" id="PTHR22926:SF5">
    <property type="entry name" value="PHOSPHO-N-ACETYLMURAMOYL-PENTAPEPTIDE-TRANSFERASE HOMOLOG"/>
    <property type="match status" value="1"/>
</dbReference>
<dbReference type="Pfam" id="PF00953">
    <property type="entry name" value="Glycos_transf_4"/>
    <property type="match status" value="1"/>
</dbReference>
<dbReference type="NCBIfam" id="TIGR00445">
    <property type="entry name" value="mraY"/>
    <property type="match status" value="1"/>
</dbReference>
<comment type="similarity">
    <text evidence="2 12">Belongs to the glycosyltransferase 4 family. MraY subfamily.</text>
</comment>
<dbReference type="InterPro" id="IPR018480">
    <property type="entry name" value="PNAcMuramoyl-5peptid_Trfase_CS"/>
</dbReference>
<evidence type="ECO:0000256" key="6">
    <source>
        <dbReference type="ARBA" id="ARBA00022960"/>
    </source>
</evidence>
<keyword evidence="8 12" id="KW-1133">Transmembrane helix</keyword>
<dbReference type="GO" id="GO:0009252">
    <property type="term" value="P:peptidoglycan biosynthetic process"/>
    <property type="evidence" value="ECO:0007669"/>
    <property type="project" value="UniProtKB-UniRule"/>
</dbReference>
<keyword evidence="5 12" id="KW-0812">Transmembrane</keyword>
<keyword evidence="11 12" id="KW-0961">Cell wall biogenesis/degradation</keyword>
<evidence type="ECO:0000256" key="13">
    <source>
        <dbReference type="NCBIfam" id="TIGR00445"/>
    </source>
</evidence>
<dbReference type="PANTHER" id="PTHR22926">
    <property type="entry name" value="PHOSPHO-N-ACETYLMURAMOYL-PENTAPEPTIDE-TRANSFERASE"/>
    <property type="match status" value="1"/>
</dbReference>
<dbReference type="PROSITE" id="PS01348">
    <property type="entry name" value="MRAY_2"/>
    <property type="match status" value="1"/>
</dbReference>
<evidence type="ECO:0000256" key="9">
    <source>
        <dbReference type="ARBA" id="ARBA00023136"/>
    </source>
</evidence>
<feature type="transmembrane region" description="Helical" evidence="12">
    <location>
        <begin position="192"/>
        <end position="212"/>
    </location>
</feature>
<feature type="transmembrane region" description="Helical" evidence="12">
    <location>
        <begin position="20"/>
        <end position="42"/>
    </location>
</feature>
<dbReference type="UniPathway" id="UPA00219"/>
<gene>
    <name evidence="12" type="primary">mraY</name>
    <name evidence="15" type="ORF">CRI94_11500</name>
</gene>
<dbReference type="GO" id="GO:0071555">
    <property type="term" value="P:cell wall organization"/>
    <property type="evidence" value="ECO:0007669"/>
    <property type="project" value="UniProtKB-KW"/>
</dbReference>
<dbReference type="AlphaFoldDB" id="A0A2A8CXZ9"/>
<feature type="transmembrane region" description="Helical" evidence="12">
    <location>
        <begin position="251"/>
        <end position="275"/>
    </location>
</feature>
<dbReference type="GO" id="GO:0046872">
    <property type="term" value="F:metal ion binding"/>
    <property type="evidence" value="ECO:0007669"/>
    <property type="project" value="UniProtKB-KW"/>
</dbReference>
<dbReference type="GO" id="GO:0051301">
    <property type="term" value="P:cell division"/>
    <property type="evidence" value="ECO:0007669"/>
    <property type="project" value="UniProtKB-KW"/>
</dbReference>
<keyword evidence="4 12" id="KW-0808">Transferase</keyword>
<feature type="transmembrane region" description="Helical" evidence="12">
    <location>
        <begin position="139"/>
        <end position="156"/>
    </location>
</feature>
<keyword evidence="10 12" id="KW-0131">Cell cycle</keyword>
<dbReference type="HAMAP" id="MF_00038">
    <property type="entry name" value="MraY"/>
    <property type="match status" value="1"/>
</dbReference>
<dbReference type="CDD" id="cd06852">
    <property type="entry name" value="GT_MraY"/>
    <property type="match status" value="1"/>
</dbReference>
<keyword evidence="3 12" id="KW-0132">Cell division</keyword>
<evidence type="ECO:0000256" key="8">
    <source>
        <dbReference type="ARBA" id="ARBA00022989"/>
    </source>
</evidence>
<dbReference type="Pfam" id="PF10555">
    <property type="entry name" value="MraY_sig1"/>
    <property type="match status" value="1"/>
</dbReference>
<evidence type="ECO:0000256" key="3">
    <source>
        <dbReference type="ARBA" id="ARBA00022618"/>
    </source>
</evidence>
<reference evidence="15 16" key="1">
    <citation type="submission" date="2017-10" db="EMBL/GenBank/DDBJ databases">
        <title>Draft genome of Longibacter Salinarum.</title>
        <authorList>
            <person name="Goh K.M."/>
            <person name="Shamsir M.S."/>
            <person name="Lim S.W."/>
        </authorList>
    </citation>
    <scope>NUCLEOTIDE SEQUENCE [LARGE SCALE GENOMIC DNA]</scope>
    <source>
        <strain evidence="15 16">KCTC 52045</strain>
    </source>
</reference>
<keyword evidence="9 12" id="KW-0472">Membrane</keyword>
<sequence length="385" mass="42124">MLYYLISYLEQVYQPPGFQVIQFITVRSALAAMTALVIALFAGRSIIGWLSRQQLGEQIRKGDDAGVVSHAHKAGTPTMGGIIILLSILGATLLWGDIGETYVWLAMLATAWMGLVGFADDYIKTVKKQKDGLQPRYKVAGQVGIGLVVGSVLYFHPSFSEFNTLTYVPFLKDRVVDYYFFEAWANGIDLGWMVYLPVVVFIMTAVSNAVNLTDGLDGLTTGVTAFVSLGLVALVYISGNVNLATFLDVMYLPGIGELTVFGAAMVAACFGFLWYNGYPATVFMGDTGALALGAAVGAVTLMVRKELLLPLLGIVYFAEALSVILQTSYFKYTRHRTGTGKRIFRMAPLHHHFEARGTHEAKIVTRFWIVTALTVIAALLTLRIR</sequence>
<dbReference type="OrthoDB" id="9805475at2"/>
<proteinExistence type="inferred from homology"/>
<dbReference type="EMBL" id="PDEQ01000005">
    <property type="protein sequence ID" value="PEN13258.1"/>
    <property type="molecule type" value="Genomic_DNA"/>
</dbReference>
<keyword evidence="6 12" id="KW-0133">Cell shape</keyword>
<evidence type="ECO:0000256" key="10">
    <source>
        <dbReference type="ARBA" id="ARBA00023306"/>
    </source>
</evidence>
<dbReference type="GO" id="GO:0008360">
    <property type="term" value="P:regulation of cell shape"/>
    <property type="evidence" value="ECO:0007669"/>
    <property type="project" value="UniProtKB-KW"/>
</dbReference>
<feature type="binding site" evidence="14">
    <location>
        <position position="286"/>
    </location>
    <ligand>
        <name>Mg(2+)</name>
        <dbReference type="ChEBI" id="CHEBI:18420"/>
    </ligand>
</feature>
<feature type="transmembrane region" description="Helical" evidence="12">
    <location>
        <begin position="309"/>
        <end position="332"/>
    </location>
</feature>
<evidence type="ECO:0000256" key="7">
    <source>
        <dbReference type="ARBA" id="ARBA00022984"/>
    </source>
</evidence>
<comment type="catalytic activity">
    <reaction evidence="12">
        <text>UDP-N-acetyl-alpha-D-muramoyl-L-alanyl-gamma-D-glutamyl-meso-2,6-diaminopimeloyl-D-alanyl-D-alanine + di-trans,octa-cis-undecaprenyl phosphate = di-trans,octa-cis-undecaprenyl diphospho-N-acetyl-alpha-D-muramoyl-L-alanyl-D-glutamyl-meso-2,6-diaminopimeloyl-D-alanyl-D-alanine + UMP</text>
        <dbReference type="Rhea" id="RHEA:28386"/>
        <dbReference type="ChEBI" id="CHEBI:57865"/>
        <dbReference type="ChEBI" id="CHEBI:60392"/>
        <dbReference type="ChEBI" id="CHEBI:61386"/>
        <dbReference type="ChEBI" id="CHEBI:61387"/>
        <dbReference type="EC" id="2.7.8.13"/>
    </reaction>
</comment>
<evidence type="ECO:0000256" key="2">
    <source>
        <dbReference type="ARBA" id="ARBA00005583"/>
    </source>
</evidence>
<evidence type="ECO:0000256" key="4">
    <source>
        <dbReference type="ARBA" id="ARBA00022679"/>
    </source>
</evidence>
<keyword evidence="12" id="KW-1003">Cell membrane</keyword>
<keyword evidence="12 14" id="KW-0460">Magnesium</keyword>
<dbReference type="GO" id="GO:0005886">
    <property type="term" value="C:plasma membrane"/>
    <property type="evidence" value="ECO:0007669"/>
    <property type="project" value="UniProtKB-SubCell"/>
</dbReference>
<comment type="function">
    <text evidence="12">Catalyzes the initial step of the lipid cycle reactions in the biosynthesis of the cell wall peptidoglycan: transfers peptidoglycan precursor phospho-MurNAc-pentapeptide from UDP-MurNAc-pentapeptide onto the lipid carrier undecaprenyl phosphate, yielding undecaprenyl-pyrophosphoryl-MurNAc-pentapeptide, known as lipid I.</text>
</comment>
<comment type="pathway">
    <text evidence="12">Cell wall biogenesis; peptidoglycan biosynthesis.</text>
</comment>
<evidence type="ECO:0000256" key="5">
    <source>
        <dbReference type="ARBA" id="ARBA00022692"/>
    </source>
</evidence>
<dbReference type="GO" id="GO:0008963">
    <property type="term" value="F:phospho-N-acetylmuramoyl-pentapeptide-transferase activity"/>
    <property type="evidence" value="ECO:0007669"/>
    <property type="project" value="UniProtKB-UniRule"/>
</dbReference>
<feature type="transmembrane region" description="Helical" evidence="12">
    <location>
        <begin position="219"/>
        <end position="239"/>
    </location>
</feature>
<dbReference type="Proteomes" id="UP000220102">
    <property type="component" value="Unassembled WGS sequence"/>
</dbReference>
<evidence type="ECO:0000313" key="15">
    <source>
        <dbReference type="EMBL" id="PEN13258.1"/>
    </source>
</evidence>
<keyword evidence="7 12" id="KW-0573">Peptidoglycan synthesis</keyword>
<evidence type="ECO:0000256" key="12">
    <source>
        <dbReference type="HAMAP-Rule" id="MF_00038"/>
    </source>
</evidence>
<evidence type="ECO:0000256" key="1">
    <source>
        <dbReference type="ARBA" id="ARBA00004141"/>
    </source>
</evidence>
<accession>A0A2A8CXZ9</accession>
<comment type="cofactor">
    <cofactor evidence="12 14">
        <name>Mg(2+)</name>
        <dbReference type="ChEBI" id="CHEBI:18420"/>
    </cofactor>
</comment>
<keyword evidence="12 14" id="KW-0479">Metal-binding</keyword>
<dbReference type="InterPro" id="IPR003524">
    <property type="entry name" value="PNAcMuramoyl-5peptid_Trfase"/>
</dbReference>